<feature type="region of interest" description="Disordered" evidence="1">
    <location>
        <begin position="21"/>
        <end position="49"/>
    </location>
</feature>
<dbReference type="Proteomes" id="UP000694892">
    <property type="component" value="Chromosome 5S"/>
</dbReference>
<dbReference type="AlphaFoldDB" id="A0A974CRF7"/>
<proteinExistence type="predicted"/>
<feature type="compositionally biased region" description="Acidic residues" evidence="1">
    <location>
        <begin position="28"/>
        <end position="38"/>
    </location>
</feature>
<accession>A0A974CRF7</accession>
<sequence length="167" mass="18160">MIPRTKEEDCQLQIVLPYVPEEKKLSDSEDEVGDDLEDPNSLYTGAPQLPATGHSSVTKRLFKVTPATKLKYTASCESLNSAGSNPPLSDVFEAAQLVEVLAQVGVEPTPQGKETFEVWRDSALTAVADWPGSGPALCCKIQVRLRGPTLDLIKLHTEVFPQDGPKK</sequence>
<evidence type="ECO:0000256" key="1">
    <source>
        <dbReference type="SAM" id="MobiDB-lite"/>
    </source>
</evidence>
<organism evidence="2 3">
    <name type="scientific">Xenopus laevis</name>
    <name type="common">African clawed frog</name>
    <dbReference type="NCBI Taxonomy" id="8355"/>
    <lineage>
        <taxon>Eukaryota</taxon>
        <taxon>Metazoa</taxon>
        <taxon>Chordata</taxon>
        <taxon>Craniata</taxon>
        <taxon>Vertebrata</taxon>
        <taxon>Euteleostomi</taxon>
        <taxon>Amphibia</taxon>
        <taxon>Batrachia</taxon>
        <taxon>Anura</taxon>
        <taxon>Pipoidea</taxon>
        <taxon>Pipidae</taxon>
        <taxon>Xenopodinae</taxon>
        <taxon>Xenopus</taxon>
        <taxon>Xenopus</taxon>
    </lineage>
</organism>
<name>A0A974CRF7_XENLA</name>
<dbReference type="EMBL" id="CM004475">
    <property type="protein sequence ID" value="OCT78248.1"/>
    <property type="molecule type" value="Genomic_DNA"/>
</dbReference>
<evidence type="ECO:0000313" key="3">
    <source>
        <dbReference type="Proteomes" id="UP000694892"/>
    </source>
</evidence>
<gene>
    <name evidence="2" type="ORF">XELAEV_18029357mg</name>
</gene>
<evidence type="ECO:0000313" key="2">
    <source>
        <dbReference type="EMBL" id="OCT78248.1"/>
    </source>
</evidence>
<protein>
    <submittedName>
        <fullName evidence="2">Uncharacterized protein</fullName>
    </submittedName>
</protein>
<reference evidence="3" key="1">
    <citation type="journal article" date="2016" name="Nature">
        <title>Genome evolution in the allotetraploid frog Xenopus laevis.</title>
        <authorList>
            <person name="Session A.M."/>
            <person name="Uno Y."/>
            <person name="Kwon T."/>
            <person name="Chapman J.A."/>
            <person name="Toyoda A."/>
            <person name="Takahashi S."/>
            <person name="Fukui A."/>
            <person name="Hikosaka A."/>
            <person name="Suzuki A."/>
            <person name="Kondo M."/>
            <person name="van Heeringen S.J."/>
            <person name="Quigley I."/>
            <person name="Heinz S."/>
            <person name="Ogino H."/>
            <person name="Ochi H."/>
            <person name="Hellsten U."/>
            <person name="Lyons J.B."/>
            <person name="Simakov O."/>
            <person name="Putnam N."/>
            <person name="Stites J."/>
            <person name="Kuroki Y."/>
            <person name="Tanaka T."/>
            <person name="Michiue T."/>
            <person name="Watanabe M."/>
            <person name="Bogdanovic O."/>
            <person name="Lister R."/>
            <person name="Georgiou G."/>
            <person name="Paranjpe S.S."/>
            <person name="van Kruijsbergen I."/>
            <person name="Shu S."/>
            <person name="Carlson J."/>
            <person name="Kinoshita T."/>
            <person name="Ohta Y."/>
            <person name="Mawaribuchi S."/>
            <person name="Jenkins J."/>
            <person name="Grimwood J."/>
            <person name="Schmutz J."/>
            <person name="Mitros T."/>
            <person name="Mozaffari S.V."/>
            <person name="Suzuki Y."/>
            <person name="Haramoto Y."/>
            <person name="Yamamoto T.S."/>
            <person name="Takagi C."/>
            <person name="Heald R."/>
            <person name="Miller K."/>
            <person name="Haudenschild C."/>
            <person name="Kitzman J."/>
            <person name="Nakayama T."/>
            <person name="Izutsu Y."/>
            <person name="Robert J."/>
            <person name="Fortriede J."/>
            <person name="Burns K."/>
            <person name="Lotay V."/>
            <person name="Karimi K."/>
            <person name="Yasuoka Y."/>
            <person name="Dichmann D.S."/>
            <person name="Flajnik M.F."/>
            <person name="Houston D.W."/>
            <person name="Shendure J."/>
            <person name="DuPasquier L."/>
            <person name="Vize P.D."/>
            <person name="Zorn A.M."/>
            <person name="Ito M."/>
            <person name="Marcotte E.M."/>
            <person name="Wallingford J.B."/>
            <person name="Ito Y."/>
            <person name="Asashima M."/>
            <person name="Ueno N."/>
            <person name="Matsuda Y."/>
            <person name="Veenstra G.J."/>
            <person name="Fujiyama A."/>
            <person name="Harland R.M."/>
            <person name="Taira M."/>
            <person name="Rokhsar D.S."/>
        </authorList>
    </citation>
    <scope>NUCLEOTIDE SEQUENCE [LARGE SCALE GENOMIC DNA]</scope>
    <source>
        <strain evidence="3">J</strain>
    </source>
</reference>